<dbReference type="AlphaFoldDB" id="A0A2S7XNH0"/>
<dbReference type="EMBL" id="PPGH01000038">
    <property type="protein sequence ID" value="PQJ94988.1"/>
    <property type="molecule type" value="Genomic_DNA"/>
</dbReference>
<dbReference type="PANTHER" id="PTHR40940:SF1">
    <property type="entry name" value="PROTEIN BATD"/>
    <property type="match status" value="1"/>
</dbReference>
<evidence type="ECO:0000313" key="5">
    <source>
        <dbReference type="Proteomes" id="UP000239936"/>
    </source>
</evidence>
<sequence>MKRTLQLLIIFIASLNCAVAATGTFEAQVDRNRLSLNETLTLQLTADSDASGEPDVTPLAADFDLLNRGESTMTSIINGAMSHTRQWTLELAPKRSGQLTIPPLALGAMHSDSIAITVTETADDSADKPVFMEASTDTLTPYVQQVVDYEVRMYFQDQPPRASLTEPTVDGATVERVGEDRSEETFINGRRYAVIERHYRLIPQRSGQLLIQSPRLDTVIPAPRAARQRDPFADFDQAFGNFLQNLPSSGRRVIERAADVTLTVRAQPTGSGINWLPATSLQLSDEWTPSPPLFRVGEPVTRTVTITATGVTAAQLPDLSMGTVDGIQIYADQPQPENLPGTTATALKSMKIALVPTRAGTLTLPEIRLPWWNTVSDTPQVAVIPARMIEVTGAPAPVNPPAPSVAVAPPEVAAPVPNVVEKPVVAVTPEAKSSGGWWPWLALVFGLLWLGTLAWWWRERRSGRTLNLPQTETTSRQRSLHQINKRIEAACLAADARAAQTALLEWALARWPQQPPRGLVELGLRWNDAESTAVLAALDRAIYAPAEMAWNGAAAWAVLSAQLQHSEANPARAVNDPLPPLYPPH</sequence>
<dbReference type="RefSeq" id="WP_105074953.1">
    <property type="nucleotide sequence ID" value="NZ_PPGH01000038.1"/>
</dbReference>
<dbReference type="OrthoDB" id="5293418at2"/>
<proteinExistence type="predicted"/>
<organism evidence="4 5">
    <name type="scientific">Chromatium okenii</name>
    <dbReference type="NCBI Taxonomy" id="61644"/>
    <lineage>
        <taxon>Bacteria</taxon>
        <taxon>Pseudomonadati</taxon>
        <taxon>Pseudomonadota</taxon>
        <taxon>Gammaproteobacteria</taxon>
        <taxon>Chromatiales</taxon>
        <taxon>Chromatiaceae</taxon>
        <taxon>Chromatium</taxon>
    </lineage>
</organism>
<comment type="caution">
    <text evidence="4">The sequence shown here is derived from an EMBL/GenBank/DDBJ whole genome shotgun (WGS) entry which is preliminary data.</text>
</comment>
<reference evidence="4 5" key="1">
    <citation type="submission" date="2018-01" db="EMBL/GenBank/DDBJ databases">
        <title>The complete genome sequence of Chromatium okenii LaCa, a purple sulfur bacterium with a turbulent life.</title>
        <authorList>
            <person name="Luedin S.M."/>
            <person name="Liechti N."/>
            <person name="Storelli N."/>
            <person name="Danza F."/>
            <person name="Wittwer M."/>
            <person name="Pothier J.F."/>
            <person name="Tonolla M.A."/>
        </authorList>
    </citation>
    <scope>NUCLEOTIDE SEQUENCE [LARGE SCALE GENOMIC DNA]</scope>
    <source>
        <strain evidence="4 5">LaCa</strain>
    </source>
</reference>
<dbReference type="InterPro" id="IPR025738">
    <property type="entry name" value="BatD"/>
</dbReference>
<dbReference type="PANTHER" id="PTHR40940">
    <property type="entry name" value="PROTEIN BATD-RELATED"/>
    <property type="match status" value="1"/>
</dbReference>
<accession>A0A2S7XNH0</accession>
<gene>
    <name evidence="4" type="ORF">CXB77_18000</name>
</gene>
<feature type="transmembrane region" description="Helical" evidence="1">
    <location>
        <begin position="437"/>
        <end position="457"/>
    </location>
</feature>
<keyword evidence="2" id="KW-0732">Signal</keyword>
<protein>
    <submittedName>
        <fullName evidence="4">Protein BatD</fullName>
    </submittedName>
</protein>
<evidence type="ECO:0000256" key="2">
    <source>
        <dbReference type="SAM" id="SignalP"/>
    </source>
</evidence>
<dbReference type="Pfam" id="PF13584">
    <property type="entry name" value="BatD"/>
    <property type="match status" value="1"/>
</dbReference>
<dbReference type="InterPro" id="IPR057699">
    <property type="entry name" value="DUF7939"/>
</dbReference>
<dbReference type="Proteomes" id="UP000239936">
    <property type="component" value="Unassembled WGS sequence"/>
</dbReference>
<keyword evidence="1" id="KW-0812">Transmembrane</keyword>
<keyword evidence="1" id="KW-0472">Membrane</keyword>
<keyword evidence="5" id="KW-1185">Reference proteome</keyword>
<evidence type="ECO:0000313" key="4">
    <source>
        <dbReference type="EMBL" id="PQJ94988.1"/>
    </source>
</evidence>
<feature type="chain" id="PRO_5015753844" evidence="2">
    <location>
        <begin position="21"/>
        <end position="585"/>
    </location>
</feature>
<feature type="signal peptide" evidence="2">
    <location>
        <begin position="1"/>
        <end position="20"/>
    </location>
</feature>
<name>A0A2S7XNH0_9GAMM</name>
<evidence type="ECO:0000259" key="3">
    <source>
        <dbReference type="Pfam" id="PF25607"/>
    </source>
</evidence>
<evidence type="ECO:0000256" key="1">
    <source>
        <dbReference type="SAM" id="Phobius"/>
    </source>
</evidence>
<dbReference type="Pfam" id="PF25607">
    <property type="entry name" value="DUF7939"/>
    <property type="match status" value="1"/>
</dbReference>
<feature type="domain" description="DUF7939" evidence="3">
    <location>
        <begin position="482"/>
        <end position="564"/>
    </location>
</feature>
<keyword evidence="1" id="KW-1133">Transmembrane helix</keyword>